<dbReference type="STRING" id="157072.A0A024TR67"/>
<dbReference type="eggNOG" id="ENOG502S3YT">
    <property type="taxonomic scope" value="Eukaryota"/>
</dbReference>
<dbReference type="Pfam" id="PF00293">
    <property type="entry name" value="NUDIX"/>
    <property type="match status" value="1"/>
</dbReference>
<dbReference type="GO" id="GO:0006203">
    <property type="term" value="P:dGTP catabolic process"/>
    <property type="evidence" value="ECO:0007669"/>
    <property type="project" value="TreeGrafter"/>
</dbReference>
<reference evidence="3" key="1">
    <citation type="submission" date="2013-12" db="EMBL/GenBank/DDBJ databases">
        <title>The Genome Sequence of Aphanomyces invadans NJM9701.</title>
        <authorList>
            <consortium name="The Broad Institute Genomics Platform"/>
            <person name="Russ C."/>
            <person name="Tyler B."/>
            <person name="van West P."/>
            <person name="Dieguez-Uribeondo J."/>
            <person name="Young S.K."/>
            <person name="Zeng Q."/>
            <person name="Gargeya S."/>
            <person name="Fitzgerald M."/>
            <person name="Abouelleil A."/>
            <person name="Alvarado L."/>
            <person name="Chapman S.B."/>
            <person name="Gainer-Dewar J."/>
            <person name="Goldberg J."/>
            <person name="Griggs A."/>
            <person name="Gujja S."/>
            <person name="Hansen M."/>
            <person name="Howarth C."/>
            <person name="Imamovic A."/>
            <person name="Ireland A."/>
            <person name="Larimer J."/>
            <person name="McCowan C."/>
            <person name="Murphy C."/>
            <person name="Pearson M."/>
            <person name="Poon T.W."/>
            <person name="Priest M."/>
            <person name="Roberts A."/>
            <person name="Saif S."/>
            <person name="Shea T."/>
            <person name="Sykes S."/>
            <person name="Wortman J."/>
            <person name="Nusbaum C."/>
            <person name="Birren B."/>
        </authorList>
    </citation>
    <scope>NUCLEOTIDE SEQUENCE [LARGE SCALE GENOMIC DNA]</scope>
    <source>
        <strain evidence="3">NJM9701</strain>
    </source>
</reference>
<dbReference type="VEuPathDB" id="FungiDB:H310_10336"/>
<name>A0A024TR67_9STRA</name>
<dbReference type="PROSITE" id="PS51462">
    <property type="entry name" value="NUDIX"/>
    <property type="match status" value="1"/>
</dbReference>
<feature type="region of interest" description="Disordered" evidence="1">
    <location>
        <begin position="65"/>
        <end position="95"/>
    </location>
</feature>
<gene>
    <name evidence="3" type="ORF">H310_10336</name>
</gene>
<protein>
    <recommendedName>
        <fullName evidence="2">Nudix hydrolase domain-containing protein</fullName>
    </recommendedName>
</protein>
<dbReference type="InterPro" id="IPR015797">
    <property type="entry name" value="NUDIX_hydrolase-like_dom_sf"/>
</dbReference>
<dbReference type="OrthoDB" id="447842at2759"/>
<evidence type="ECO:0000313" key="3">
    <source>
        <dbReference type="EMBL" id="ETV96650.1"/>
    </source>
</evidence>
<dbReference type="RefSeq" id="XP_008874914.1">
    <property type="nucleotide sequence ID" value="XM_008876692.1"/>
</dbReference>
<sequence length="343" mass="37661">MSTSCGGPSKKRRTLADADEDVRLYQSRLAEAVKKMIVLARENARMKVLLQKYLEKDDTLLSTSQMTMSSQLSQSQPTQSQSAVLPPLDSITESDDHVSSASSFVGDSAMDTFGGSNSQDYFTSSLSSPLHDEFVFDSQLSQFDDLANPSNLVEIMTYLDRHEALDHDRLFTMQNEVATLRKSTTVPRVGVGVLLYSAAYPACVLIGVRKASHGAGKVQLPGGHLEFGESWEECAIREVKEETALDIVDVTFAHLTNDYMPDDDKHYITIFMQATVQGNQVPQCMEPDKCEGMEVVVVLFRSFVVGCRVGVAAVRNPQVPRVPSKVVYAAAPSDAEFICPTTL</sequence>
<dbReference type="InterPro" id="IPR000086">
    <property type="entry name" value="NUDIX_hydrolase_dom"/>
</dbReference>
<dbReference type="FunFam" id="3.90.79.10:FF:000060">
    <property type="entry name" value="Nudix hydrolase 1"/>
    <property type="match status" value="1"/>
</dbReference>
<dbReference type="GeneID" id="20087386"/>
<dbReference type="CDD" id="cd04678">
    <property type="entry name" value="NUDIX_MTH2_Nudt15"/>
    <property type="match status" value="1"/>
</dbReference>
<dbReference type="SUPFAM" id="SSF55811">
    <property type="entry name" value="Nudix"/>
    <property type="match status" value="1"/>
</dbReference>
<dbReference type="Gene3D" id="3.90.79.10">
    <property type="entry name" value="Nucleoside Triphosphate Pyrophosphohydrolase"/>
    <property type="match status" value="1"/>
</dbReference>
<dbReference type="PANTHER" id="PTHR16099">
    <property type="entry name" value="8-OXO-DGTP DIPHOSPHATES NUDT15"/>
    <property type="match status" value="1"/>
</dbReference>
<dbReference type="PANTHER" id="PTHR16099:SF5">
    <property type="entry name" value="NUCLEOTIDE TRIPHOSPHATE DIPHOSPHATASE NUDT15"/>
    <property type="match status" value="1"/>
</dbReference>
<evidence type="ECO:0000256" key="1">
    <source>
        <dbReference type="SAM" id="MobiDB-lite"/>
    </source>
</evidence>
<accession>A0A024TR67</accession>
<feature type="compositionally biased region" description="Low complexity" evidence="1">
    <location>
        <begin position="65"/>
        <end position="82"/>
    </location>
</feature>
<dbReference type="GO" id="GO:0035539">
    <property type="term" value="F:8-oxo-7,8-dihydrodeoxyguanosine triphosphate pyrophosphatase activity"/>
    <property type="evidence" value="ECO:0007669"/>
    <property type="project" value="TreeGrafter"/>
</dbReference>
<dbReference type="AlphaFoldDB" id="A0A024TR67"/>
<dbReference type="GO" id="GO:0005829">
    <property type="term" value="C:cytosol"/>
    <property type="evidence" value="ECO:0007669"/>
    <property type="project" value="TreeGrafter"/>
</dbReference>
<evidence type="ECO:0000259" key="2">
    <source>
        <dbReference type="PROSITE" id="PS51462"/>
    </source>
</evidence>
<proteinExistence type="predicted"/>
<organism evidence="3">
    <name type="scientific">Aphanomyces invadans</name>
    <dbReference type="NCBI Taxonomy" id="157072"/>
    <lineage>
        <taxon>Eukaryota</taxon>
        <taxon>Sar</taxon>
        <taxon>Stramenopiles</taxon>
        <taxon>Oomycota</taxon>
        <taxon>Saprolegniomycetes</taxon>
        <taxon>Saprolegniales</taxon>
        <taxon>Verrucalvaceae</taxon>
        <taxon>Aphanomyces</taxon>
    </lineage>
</organism>
<feature type="domain" description="Nudix hydrolase" evidence="2">
    <location>
        <begin position="186"/>
        <end position="320"/>
    </location>
</feature>
<dbReference type="EMBL" id="KI913976">
    <property type="protein sequence ID" value="ETV96650.1"/>
    <property type="molecule type" value="Genomic_DNA"/>
</dbReference>